<evidence type="ECO:0000256" key="2">
    <source>
        <dbReference type="ARBA" id="ARBA00007524"/>
    </source>
</evidence>
<evidence type="ECO:0000313" key="7">
    <source>
        <dbReference type="EMBL" id="GAA2722847.1"/>
    </source>
</evidence>
<comment type="caution">
    <text evidence="7">The sequence shown here is derived from an EMBL/GenBank/DDBJ whole genome shotgun (WGS) entry which is preliminary data.</text>
</comment>
<dbReference type="Pfam" id="PF03073">
    <property type="entry name" value="TspO_MBR"/>
    <property type="match status" value="1"/>
</dbReference>
<dbReference type="InterPro" id="IPR038330">
    <property type="entry name" value="TspO/MBR-related_sf"/>
</dbReference>
<dbReference type="Gene3D" id="1.20.1260.100">
    <property type="entry name" value="TspO/MBR protein"/>
    <property type="match status" value="1"/>
</dbReference>
<evidence type="ECO:0000256" key="5">
    <source>
        <dbReference type="ARBA" id="ARBA00023136"/>
    </source>
</evidence>
<organism evidence="7 8">
    <name type="scientific">Actinocorallia aurantiaca</name>
    <dbReference type="NCBI Taxonomy" id="46204"/>
    <lineage>
        <taxon>Bacteria</taxon>
        <taxon>Bacillati</taxon>
        <taxon>Actinomycetota</taxon>
        <taxon>Actinomycetes</taxon>
        <taxon>Streptosporangiales</taxon>
        <taxon>Thermomonosporaceae</taxon>
        <taxon>Actinocorallia</taxon>
    </lineage>
</organism>
<dbReference type="Proteomes" id="UP001501842">
    <property type="component" value="Unassembled WGS sequence"/>
</dbReference>
<dbReference type="CDD" id="cd15904">
    <property type="entry name" value="TSPO_MBR"/>
    <property type="match status" value="1"/>
</dbReference>
<evidence type="ECO:0000256" key="1">
    <source>
        <dbReference type="ARBA" id="ARBA00004141"/>
    </source>
</evidence>
<evidence type="ECO:0000256" key="3">
    <source>
        <dbReference type="ARBA" id="ARBA00022692"/>
    </source>
</evidence>
<protein>
    <submittedName>
        <fullName evidence="7">Tryptophan-rich sensory protein</fullName>
    </submittedName>
</protein>
<feature type="transmembrane region" description="Helical" evidence="6">
    <location>
        <begin position="48"/>
        <end position="68"/>
    </location>
</feature>
<accession>A0ABP6GHM4</accession>
<evidence type="ECO:0000313" key="8">
    <source>
        <dbReference type="Proteomes" id="UP001501842"/>
    </source>
</evidence>
<proteinExistence type="inferred from homology"/>
<reference evidence="8" key="1">
    <citation type="journal article" date="2019" name="Int. J. Syst. Evol. Microbiol.">
        <title>The Global Catalogue of Microorganisms (GCM) 10K type strain sequencing project: providing services to taxonomists for standard genome sequencing and annotation.</title>
        <authorList>
            <consortium name="The Broad Institute Genomics Platform"/>
            <consortium name="The Broad Institute Genome Sequencing Center for Infectious Disease"/>
            <person name="Wu L."/>
            <person name="Ma J."/>
        </authorList>
    </citation>
    <scope>NUCLEOTIDE SEQUENCE [LARGE SCALE GENOMIC DNA]</scope>
    <source>
        <strain evidence="8">JCM 8201</strain>
    </source>
</reference>
<gene>
    <name evidence="7" type="ORF">GCM10010439_16570</name>
</gene>
<dbReference type="EMBL" id="BAAATZ010000006">
    <property type="protein sequence ID" value="GAA2722847.1"/>
    <property type="molecule type" value="Genomic_DNA"/>
</dbReference>
<comment type="subcellular location">
    <subcellularLocation>
        <location evidence="1">Membrane</location>
        <topology evidence="1">Multi-pass membrane protein</topology>
    </subcellularLocation>
</comment>
<dbReference type="PIRSF" id="PIRSF005859">
    <property type="entry name" value="PBR"/>
    <property type="match status" value="1"/>
</dbReference>
<dbReference type="PANTHER" id="PTHR10057:SF0">
    <property type="entry name" value="TRANSLOCATOR PROTEIN"/>
    <property type="match status" value="1"/>
</dbReference>
<dbReference type="RefSeq" id="WP_344449636.1">
    <property type="nucleotide sequence ID" value="NZ_BAAATZ010000006.1"/>
</dbReference>
<feature type="transmembrane region" description="Helical" evidence="6">
    <location>
        <begin position="80"/>
        <end position="100"/>
    </location>
</feature>
<keyword evidence="8" id="KW-1185">Reference proteome</keyword>
<name>A0ABP6GHM4_9ACTN</name>
<dbReference type="InterPro" id="IPR004307">
    <property type="entry name" value="TspO_MBR"/>
</dbReference>
<keyword evidence="5 6" id="KW-0472">Membrane</keyword>
<dbReference type="PANTHER" id="PTHR10057">
    <property type="entry name" value="PERIPHERAL-TYPE BENZODIAZEPINE RECEPTOR"/>
    <property type="match status" value="1"/>
</dbReference>
<evidence type="ECO:0000256" key="4">
    <source>
        <dbReference type="ARBA" id="ARBA00022989"/>
    </source>
</evidence>
<comment type="similarity">
    <text evidence="2">Belongs to the TspO/BZRP family.</text>
</comment>
<sequence length="157" mass="17068">MTTTKANTLLKTSVAVGVAAGAGGLATDPKSDWYRELDKPAWQPPPQAFGIVWPALYSMIAYSAGRAMDRAPQAERKRMVRALGVNLALNTGWSVLFFAAKSPRAALGEILALNLSNALLVHHAWRVDRRAGMFLLPYAGWTAFATFLNGAIARRNR</sequence>
<keyword evidence="3 6" id="KW-0812">Transmembrane</keyword>
<keyword evidence="4 6" id="KW-1133">Transmembrane helix</keyword>
<feature type="transmembrane region" description="Helical" evidence="6">
    <location>
        <begin position="132"/>
        <end position="152"/>
    </location>
</feature>
<evidence type="ECO:0000256" key="6">
    <source>
        <dbReference type="SAM" id="Phobius"/>
    </source>
</evidence>